<feature type="transmembrane region" description="Helical" evidence="7">
    <location>
        <begin position="6"/>
        <end position="29"/>
    </location>
</feature>
<dbReference type="SUPFAM" id="SSF161098">
    <property type="entry name" value="MetI-like"/>
    <property type="match status" value="1"/>
</dbReference>
<dbReference type="EMBL" id="JAAGOB010000001">
    <property type="protein sequence ID" value="NED93916.1"/>
    <property type="molecule type" value="Genomic_DNA"/>
</dbReference>
<evidence type="ECO:0000256" key="4">
    <source>
        <dbReference type="ARBA" id="ARBA00022692"/>
    </source>
</evidence>
<keyword evidence="3" id="KW-1003">Cell membrane</keyword>
<feature type="transmembrane region" description="Helical" evidence="7">
    <location>
        <begin position="164"/>
        <end position="187"/>
    </location>
</feature>
<dbReference type="CDD" id="cd06261">
    <property type="entry name" value="TM_PBP2"/>
    <property type="match status" value="1"/>
</dbReference>
<feature type="transmembrane region" description="Helical" evidence="7">
    <location>
        <begin position="263"/>
        <end position="290"/>
    </location>
</feature>
<dbReference type="GO" id="GO:0005886">
    <property type="term" value="C:plasma membrane"/>
    <property type="evidence" value="ECO:0007669"/>
    <property type="project" value="UniProtKB-SubCell"/>
</dbReference>
<keyword evidence="10" id="KW-1185">Reference proteome</keyword>
<dbReference type="GO" id="GO:0055085">
    <property type="term" value="P:transmembrane transport"/>
    <property type="evidence" value="ECO:0007669"/>
    <property type="project" value="InterPro"/>
</dbReference>
<feature type="transmembrane region" description="Helical" evidence="7">
    <location>
        <begin position="199"/>
        <end position="224"/>
    </location>
</feature>
<dbReference type="PROSITE" id="PS50928">
    <property type="entry name" value="ABC_TM1"/>
    <property type="match status" value="1"/>
</dbReference>
<keyword evidence="4 7" id="KW-0812">Transmembrane</keyword>
<dbReference type="InterPro" id="IPR051393">
    <property type="entry name" value="ABC_transporter_permease"/>
</dbReference>
<organism evidence="9 10">
    <name type="scientific">Phytoactinopolyspora alkaliphila</name>
    <dbReference type="NCBI Taxonomy" id="1783498"/>
    <lineage>
        <taxon>Bacteria</taxon>
        <taxon>Bacillati</taxon>
        <taxon>Actinomycetota</taxon>
        <taxon>Actinomycetes</taxon>
        <taxon>Jiangellales</taxon>
        <taxon>Jiangellaceae</taxon>
        <taxon>Phytoactinopolyspora</taxon>
    </lineage>
</organism>
<dbReference type="AlphaFoldDB" id="A0A6N9YFY2"/>
<keyword evidence="5 7" id="KW-1133">Transmembrane helix</keyword>
<evidence type="ECO:0000256" key="7">
    <source>
        <dbReference type="RuleBase" id="RU363032"/>
    </source>
</evidence>
<evidence type="ECO:0000256" key="5">
    <source>
        <dbReference type="ARBA" id="ARBA00022989"/>
    </source>
</evidence>
<dbReference type="PANTHER" id="PTHR30193">
    <property type="entry name" value="ABC TRANSPORTER PERMEASE PROTEIN"/>
    <property type="match status" value="1"/>
</dbReference>
<feature type="transmembrane region" description="Helical" evidence="7">
    <location>
        <begin position="104"/>
        <end position="123"/>
    </location>
</feature>
<protein>
    <submittedName>
        <fullName evidence="9">Sugar ABC transporter permease</fullName>
    </submittedName>
</protein>
<evidence type="ECO:0000259" key="8">
    <source>
        <dbReference type="PROSITE" id="PS50928"/>
    </source>
</evidence>
<evidence type="ECO:0000313" key="9">
    <source>
        <dbReference type="EMBL" id="NED93916.1"/>
    </source>
</evidence>
<keyword evidence="6 7" id="KW-0472">Membrane</keyword>
<evidence type="ECO:0000256" key="1">
    <source>
        <dbReference type="ARBA" id="ARBA00004651"/>
    </source>
</evidence>
<dbReference type="InterPro" id="IPR035906">
    <property type="entry name" value="MetI-like_sf"/>
</dbReference>
<dbReference type="PANTHER" id="PTHR30193:SF37">
    <property type="entry name" value="INNER MEMBRANE ABC TRANSPORTER PERMEASE PROTEIN YCJO"/>
    <property type="match status" value="1"/>
</dbReference>
<evidence type="ECO:0000256" key="6">
    <source>
        <dbReference type="ARBA" id="ARBA00023136"/>
    </source>
</evidence>
<accession>A0A6N9YFY2</accession>
<proteinExistence type="inferred from homology"/>
<feature type="transmembrane region" description="Helical" evidence="7">
    <location>
        <begin position="70"/>
        <end position="92"/>
    </location>
</feature>
<reference evidence="9 10" key="1">
    <citation type="submission" date="2020-02" db="EMBL/GenBank/DDBJ databases">
        <authorList>
            <person name="Li X.-J."/>
            <person name="Feng X.-M."/>
        </authorList>
    </citation>
    <scope>NUCLEOTIDE SEQUENCE [LARGE SCALE GENOMIC DNA]</scope>
    <source>
        <strain evidence="9 10">CGMCC 4.7225</strain>
    </source>
</reference>
<comment type="subcellular location">
    <subcellularLocation>
        <location evidence="1 7">Cell membrane</location>
        <topology evidence="1 7">Multi-pass membrane protein</topology>
    </subcellularLocation>
</comment>
<feature type="domain" description="ABC transmembrane type-1" evidence="8">
    <location>
        <begin position="66"/>
        <end position="286"/>
    </location>
</feature>
<sequence>MSWWVHLFVIPALLVYAVFVLYPVILTLFNSFFAFEGLKRGAWIGFDNFTALFTTPPLDTRVWNALGNNIQIFVLSFALQCVVGFLVASLLYQYRGGREIFKAAYFLPRLLSLIVIGFLWQIIFSPNVGALNQFLEAAGLGALAQNWLGSPSTALYTVIFVEGWYRLGFSILVFLASMQAIPGAIFEAARLDGASRVRLLWYFMLPLTRPAWMILTVLTFIASFEMFDLVYAMQGVTGSPFYSSDTLGLLFYRLAFGGEGGTAAIGLGSALALMLIVGMALISGLMVFFFTRKRVEW</sequence>
<dbReference type="Pfam" id="PF00528">
    <property type="entry name" value="BPD_transp_1"/>
    <property type="match status" value="1"/>
</dbReference>
<comment type="caution">
    <text evidence="9">The sequence shown here is derived from an EMBL/GenBank/DDBJ whole genome shotgun (WGS) entry which is preliminary data.</text>
</comment>
<dbReference type="Gene3D" id="1.10.3720.10">
    <property type="entry name" value="MetI-like"/>
    <property type="match status" value="1"/>
</dbReference>
<keyword evidence="2 7" id="KW-0813">Transport</keyword>
<dbReference type="InterPro" id="IPR000515">
    <property type="entry name" value="MetI-like"/>
</dbReference>
<evidence type="ECO:0000313" key="10">
    <source>
        <dbReference type="Proteomes" id="UP000469185"/>
    </source>
</evidence>
<comment type="similarity">
    <text evidence="7">Belongs to the binding-protein-dependent transport system permease family.</text>
</comment>
<gene>
    <name evidence="9" type="ORF">G1H11_01135</name>
</gene>
<dbReference type="Proteomes" id="UP000469185">
    <property type="component" value="Unassembled WGS sequence"/>
</dbReference>
<evidence type="ECO:0000256" key="3">
    <source>
        <dbReference type="ARBA" id="ARBA00022475"/>
    </source>
</evidence>
<evidence type="ECO:0000256" key="2">
    <source>
        <dbReference type="ARBA" id="ARBA00022448"/>
    </source>
</evidence>
<name>A0A6N9YFY2_9ACTN</name>